<dbReference type="Proteomes" id="UP000078541">
    <property type="component" value="Unassembled WGS sequence"/>
</dbReference>
<keyword evidence="2" id="KW-1185">Reference proteome</keyword>
<evidence type="ECO:0000313" key="1">
    <source>
        <dbReference type="EMBL" id="KYN36731.1"/>
    </source>
</evidence>
<reference evidence="1 2" key="1">
    <citation type="submission" date="2016-03" db="EMBL/GenBank/DDBJ databases">
        <title>Trachymyrmex septentrionalis WGS genome.</title>
        <authorList>
            <person name="Nygaard S."/>
            <person name="Hu H."/>
            <person name="Boomsma J."/>
            <person name="Zhang G."/>
        </authorList>
    </citation>
    <scope>NUCLEOTIDE SEQUENCE [LARGE SCALE GENOMIC DNA]</scope>
    <source>
        <strain evidence="1">Tsep2-gDNA-1</strain>
        <tissue evidence="1">Whole body</tissue>
    </source>
</reference>
<accession>A0A195F8M6</accession>
<sequence>MRSCSPGIWPALVRANKYPKARNREAWRDKVRTHVYSVERARTRGAFKHGWNISTAPGVTQVTHHSSCTHAIAAFPSTSVGNLNELPCSRHRFTSQAMNYVRSISKAIC</sequence>
<dbReference type="AlphaFoldDB" id="A0A195F8M6"/>
<protein>
    <submittedName>
        <fullName evidence="1">Uncharacterized protein</fullName>
    </submittedName>
</protein>
<organism evidence="1 2">
    <name type="scientific">Trachymyrmex septentrionalis</name>
    <dbReference type="NCBI Taxonomy" id="34720"/>
    <lineage>
        <taxon>Eukaryota</taxon>
        <taxon>Metazoa</taxon>
        <taxon>Ecdysozoa</taxon>
        <taxon>Arthropoda</taxon>
        <taxon>Hexapoda</taxon>
        <taxon>Insecta</taxon>
        <taxon>Pterygota</taxon>
        <taxon>Neoptera</taxon>
        <taxon>Endopterygota</taxon>
        <taxon>Hymenoptera</taxon>
        <taxon>Apocrita</taxon>
        <taxon>Aculeata</taxon>
        <taxon>Formicoidea</taxon>
        <taxon>Formicidae</taxon>
        <taxon>Myrmicinae</taxon>
        <taxon>Trachymyrmex</taxon>
    </lineage>
</organism>
<evidence type="ECO:0000313" key="2">
    <source>
        <dbReference type="Proteomes" id="UP000078541"/>
    </source>
</evidence>
<name>A0A195F8M6_9HYME</name>
<gene>
    <name evidence="1" type="ORF">ALC56_08522</name>
</gene>
<dbReference type="EMBL" id="KQ981727">
    <property type="protein sequence ID" value="KYN36731.1"/>
    <property type="molecule type" value="Genomic_DNA"/>
</dbReference>
<proteinExistence type="predicted"/>